<dbReference type="InterPro" id="IPR039430">
    <property type="entry name" value="Thymidylate_kin-like_dom"/>
</dbReference>
<comment type="function">
    <text evidence="11 12">Phosphorylation of dTMP to form dTDP in both de novo and salvage pathways of dTTP synthesis.</text>
</comment>
<dbReference type="GO" id="GO:0006227">
    <property type="term" value="P:dUDP biosynthetic process"/>
    <property type="evidence" value="ECO:0007669"/>
    <property type="project" value="TreeGrafter"/>
</dbReference>
<dbReference type="GO" id="GO:0006233">
    <property type="term" value="P:dTDP biosynthetic process"/>
    <property type="evidence" value="ECO:0007669"/>
    <property type="project" value="InterPro"/>
</dbReference>
<keyword evidence="6 12" id="KW-0547">Nucleotide-binding</keyword>
<keyword evidence="16" id="KW-1185">Reference proteome</keyword>
<evidence type="ECO:0000256" key="3">
    <source>
        <dbReference type="ARBA" id="ARBA00017144"/>
    </source>
</evidence>
<evidence type="ECO:0000256" key="7">
    <source>
        <dbReference type="ARBA" id="ARBA00022777"/>
    </source>
</evidence>
<evidence type="ECO:0000256" key="8">
    <source>
        <dbReference type="ARBA" id="ARBA00022840"/>
    </source>
</evidence>
<dbReference type="InterPro" id="IPR018094">
    <property type="entry name" value="Thymidylate_kinase"/>
</dbReference>
<dbReference type="GO" id="GO:0005829">
    <property type="term" value="C:cytosol"/>
    <property type="evidence" value="ECO:0007669"/>
    <property type="project" value="TreeGrafter"/>
</dbReference>
<comment type="similarity">
    <text evidence="1 12">Belongs to the thymidylate kinase family.</text>
</comment>
<evidence type="ECO:0000256" key="4">
    <source>
        <dbReference type="ARBA" id="ARBA00022679"/>
    </source>
</evidence>
<sequence length="282" mass="29576">MPARTPPPPHASAPASPPDRSESTRKARAPAKAEPKPAKATKKAAAKSAPGSAAKPAPKRAVSTGPGRFITFEGGEGAGKSTQVRRLLERLQGLGIDAVVTREPGGSTGAEIMRHLILSGAAKPLGPLAEAALFAAARADHLDATIRPALARGAWVVCDRFADSTRVYQGALGDVDPGLIAALEAVTVGDTRPDLTLILDLPAEVGLSRAAARSGSKADRFESEGLNFHRRLREAFRALAVREPERCVLIDAGAGVDTVAEAIWEAVSSRLKPPAPRRRKRR</sequence>
<dbReference type="AlphaFoldDB" id="A0A9W6MYZ6"/>
<keyword evidence="8 12" id="KW-0067">ATP-binding</keyword>
<dbReference type="Pfam" id="PF02223">
    <property type="entry name" value="Thymidylate_kin"/>
    <property type="match status" value="1"/>
</dbReference>
<evidence type="ECO:0000256" key="6">
    <source>
        <dbReference type="ARBA" id="ARBA00022741"/>
    </source>
</evidence>
<feature type="binding site" evidence="12">
    <location>
        <begin position="74"/>
        <end position="81"/>
    </location>
    <ligand>
        <name>ATP</name>
        <dbReference type="ChEBI" id="CHEBI:30616"/>
    </ligand>
</feature>
<comment type="catalytic activity">
    <reaction evidence="10 12">
        <text>dTMP + ATP = dTDP + ADP</text>
        <dbReference type="Rhea" id="RHEA:13517"/>
        <dbReference type="ChEBI" id="CHEBI:30616"/>
        <dbReference type="ChEBI" id="CHEBI:58369"/>
        <dbReference type="ChEBI" id="CHEBI:63528"/>
        <dbReference type="ChEBI" id="CHEBI:456216"/>
        <dbReference type="EC" id="2.7.4.9"/>
    </reaction>
</comment>
<reference evidence="15" key="1">
    <citation type="journal article" date="2014" name="Int. J. Syst. Evol. Microbiol.">
        <title>Complete genome sequence of Corynebacterium casei LMG S-19264T (=DSM 44701T), isolated from a smear-ripened cheese.</title>
        <authorList>
            <consortium name="US DOE Joint Genome Institute (JGI-PGF)"/>
            <person name="Walter F."/>
            <person name="Albersmeier A."/>
            <person name="Kalinowski J."/>
            <person name="Ruckert C."/>
        </authorList>
    </citation>
    <scope>NUCLEOTIDE SEQUENCE</scope>
    <source>
        <strain evidence="15">VKM B-2484</strain>
    </source>
</reference>
<feature type="compositionally biased region" description="Pro residues" evidence="13">
    <location>
        <begin position="1"/>
        <end position="17"/>
    </location>
</feature>
<reference evidence="15" key="2">
    <citation type="submission" date="2023-01" db="EMBL/GenBank/DDBJ databases">
        <authorList>
            <person name="Sun Q."/>
            <person name="Evtushenko L."/>
        </authorList>
    </citation>
    <scope>NUCLEOTIDE SEQUENCE</scope>
    <source>
        <strain evidence="15">VKM B-2484</strain>
    </source>
</reference>
<evidence type="ECO:0000256" key="11">
    <source>
        <dbReference type="ARBA" id="ARBA00057735"/>
    </source>
</evidence>
<dbReference type="Proteomes" id="UP001143370">
    <property type="component" value="Unassembled WGS sequence"/>
</dbReference>
<protein>
    <recommendedName>
        <fullName evidence="3 12">Thymidylate kinase</fullName>
        <ecNumber evidence="2 12">2.7.4.9</ecNumber>
    </recommendedName>
    <alternativeName>
        <fullName evidence="9 12">dTMP kinase</fullName>
    </alternativeName>
</protein>
<dbReference type="GO" id="GO:0005524">
    <property type="term" value="F:ATP binding"/>
    <property type="evidence" value="ECO:0007669"/>
    <property type="project" value="UniProtKB-UniRule"/>
</dbReference>
<evidence type="ECO:0000256" key="10">
    <source>
        <dbReference type="ARBA" id="ARBA00048743"/>
    </source>
</evidence>
<keyword evidence="7 12" id="KW-0418">Kinase</keyword>
<feature type="region of interest" description="Disordered" evidence="13">
    <location>
        <begin position="1"/>
        <end position="81"/>
    </location>
</feature>
<keyword evidence="5 12" id="KW-0545">Nucleotide biosynthesis</keyword>
<evidence type="ECO:0000313" key="15">
    <source>
        <dbReference type="EMBL" id="GLK71470.1"/>
    </source>
</evidence>
<dbReference type="Gene3D" id="3.40.50.300">
    <property type="entry name" value="P-loop containing nucleotide triphosphate hydrolases"/>
    <property type="match status" value="1"/>
</dbReference>
<dbReference type="PANTHER" id="PTHR10344:SF4">
    <property type="entry name" value="UMP-CMP KINASE 2, MITOCHONDRIAL"/>
    <property type="match status" value="1"/>
</dbReference>
<evidence type="ECO:0000256" key="12">
    <source>
        <dbReference type="HAMAP-Rule" id="MF_00165"/>
    </source>
</evidence>
<feature type="compositionally biased region" description="Basic and acidic residues" evidence="13">
    <location>
        <begin position="19"/>
        <end position="37"/>
    </location>
</feature>
<dbReference type="GO" id="GO:0004798">
    <property type="term" value="F:dTMP kinase activity"/>
    <property type="evidence" value="ECO:0007669"/>
    <property type="project" value="UniProtKB-UniRule"/>
</dbReference>
<dbReference type="HAMAP" id="MF_00165">
    <property type="entry name" value="Thymidylate_kinase"/>
    <property type="match status" value="1"/>
</dbReference>
<dbReference type="EMBL" id="BSFJ01000005">
    <property type="protein sequence ID" value="GLK71470.1"/>
    <property type="molecule type" value="Genomic_DNA"/>
</dbReference>
<dbReference type="EC" id="2.7.4.9" evidence="2 12"/>
<dbReference type="SUPFAM" id="SSF52540">
    <property type="entry name" value="P-loop containing nucleoside triphosphate hydrolases"/>
    <property type="match status" value="1"/>
</dbReference>
<evidence type="ECO:0000256" key="2">
    <source>
        <dbReference type="ARBA" id="ARBA00012980"/>
    </source>
</evidence>
<feature type="domain" description="Thymidylate kinase-like" evidence="14">
    <location>
        <begin position="72"/>
        <end position="263"/>
    </location>
</feature>
<evidence type="ECO:0000256" key="13">
    <source>
        <dbReference type="SAM" id="MobiDB-lite"/>
    </source>
</evidence>
<gene>
    <name evidence="12" type="primary">tmk</name>
    <name evidence="15" type="ORF">GCM10017643_15850</name>
</gene>
<dbReference type="InterPro" id="IPR027417">
    <property type="entry name" value="P-loop_NTPase"/>
</dbReference>
<feature type="compositionally biased region" description="Low complexity" evidence="13">
    <location>
        <begin position="46"/>
        <end position="61"/>
    </location>
</feature>
<dbReference type="GO" id="GO:0006235">
    <property type="term" value="P:dTTP biosynthetic process"/>
    <property type="evidence" value="ECO:0007669"/>
    <property type="project" value="UniProtKB-UniRule"/>
</dbReference>
<evidence type="ECO:0000256" key="5">
    <source>
        <dbReference type="ARBA" id="ARBA00022727"/>
    </source>
</evidence>
<proteinExistence type="inferred from homology"/>
<accession>A0A9W6MYZ6</accession>
<dbReference type="RefSeq" id="WP_213372701.1">
    <property type="nucleotide sequence ID" value="NZ_BSFJ01000005.1"/>
</dbReference>
<evidence type="ECO:0000259" key="14">
    <source>
        <dbReference type="Pfam" id="PF02223"/>
    </source>
</evidence>
<dbReference type="PROSITE" id="PS01331">
    <property type="entry name" value="THYMIDYLATE_KINASE"/>
    <property type="match status" value="1"/>
</dbReference>
<dbReference type="CDD" id="cd01672">
    <property type="entry name" value="TMPK"/>
    <property type="match status" value="1"/>
</dbReference>
<evidence type="ECO:0000256" key="1">
    <source>
        <dbReference type="ARBA" id="ARBA00009776"/>
    </source>
</evidence>
<name>A0A9W6MYZ6_9HYPH</name>
<dbReference type="PANTHER" id="PTHR10344">
    <property type="entry name" value="THYMIDYLATE KINASE"/>
    <property type="match status" value="1"/>
</dbReference>
<dbReference type="InterPro" id="IPR018095">
    <property type="entry name" value="Thymidylate_kin_CS"/>
</dbReference>
<dbReference type="NCBIfam" id="TIGR00041">
    <property type="entry name" value="DTMP_kinase"/>
    <property type="match status" value="1"/>
</dbReference>
<evidence type="ECO:0000313" key="16">
    <source>
        <dbReference type="Proteomes" id="UP001143370"/>
    </source>
</evidence>
<evidence type="ECO:0000256" key="9">
    <source>
        <dbReference type="ARBA" id="ARBA00029962"/>
    </source>
</evidence>
<keyword evidence="4 12" id="KW-0808">Transferase</keyword>
<dbReference type="FunFam" id="3.40.50.300:FF:000225">
    <property type="entry name" value="Thymidylate kinase"/>
    <property type="match status" value="1"/>
</dbReference>
<organism evidence="15 16">
    <name type="scientific">Ancylobacter dichloromethanicus</name>
    <dbReference type="NCBI Taxonomy" id="518825"/>
    <lineage>
        <taxon>Bacteria</taxon>
        <taxon>Pseudomonadati</taxon>
        <taxon>Pseudomonadota</taxon>
        <taxon>Alphaproteobacteria</taxon>
        <taxon>Hyphomicrobiales</taxon>
        <taxon>Xanthobacteraceae</taxon>
        <taxon>Ancylobacter</taxon>
    </lineage>
</organism>
<comment type="caution">
    <text evidence="15">The sequence shown here is derived from an EMBL/GenBank/DDBJ whole genome shotgun (WGS) entry which is preliminary data.</text>
</comment>